<dbReference type="EMBL" id="JARKIF010000002">
    <property type="protein sequence ID" value="KAJ7646831.1"/>
    <property type="molecule type" value="Genomic_DNA"/>
</dbReference>
<protein>
    <recommendedName>
        <fullName evidence="3">BTB domain-containing protein</fullName>
    </recommendedName>
</protein>
<evidence type="ECO:0008006" key="3">
    <source>
        <dbReference type="Google" id="ProtNLM"/>
    </source>
</evidence>
<dbReference type="AlphaFoldDB" id="A0AAD7CEF5"/>
<organism evidence="1 2">
    <name type="scientific">Roridomyces roridus</name>
    <dbReference type="NCBI Taxonomy" id="1738132"/>
    <lineage>
        <taxon>Eukaryota</taxon>
        <taxon>Fungi</taxon>
        <taxon>Dikarya</taxon>
        <taxon>Basidiomycota</taxon>
        <taxon>Agaricomycotina</taxon>
        <taxon>Agaricomycetes</taxon>
        <taxon>Agaricomycetidae</taxon>
        <taxon>Agaricales</taxon>
        <taxon>Marasmiineae</taxon>
        <taxon>Mycenaceae</taxon>
        <taxon>Roridomyces</taxon>
    </lineage>
</organism>
<reference evidence="1" key="1">
    <citation type="submission" date="2023-03" db="EMBL/GenBank/DDBJ databases">
        <title>Massive genome expansion in bonnet fungi (Mycena s.s.) driven by repeated elements and novel gene families across ecological guilds.</title>
        <authorList>
            <consortium name="Lawrence Berkeley National Laboratory"/>
            <person name="Harder C.B."/>
            <person name="Miyauchi S."/>
            <person name="Viragh M."/>
            <person name="Kuo A."/>
            <person name="Thoen E."/>
            <person name="Andreopoulos B."/>
            <person name="Lu D."/>
            <person name="Skrede I."/>
            <person name="Drula E."/>
            <person name="Henrissat B."/>
            <person name="Morin E."/>
            <person name="Kohler A."/>
            <person name="Barry K."/>
            <person name="LaButti K."/>
            <person name="Morin E."/>
            <person name="Salamov A."/>
            <person name="Lipzen A."/>
            <person name="Mereny Z."/>
            <person name="Hegedus B."/>
            <person name="Baldrian P."/>
            <person name="Stursova M."/>
            <person name="Weitz H."/>
            <person name="Taylor A."/>
            <person name="Grigoriev I.V."/>
            <person name="Nagy L.G."/>
            <person name="Martin F."/>
            <person name="Kauserud H."/>
        </authorList>
    </citation>
    <scope>NUCLEOTIDE SEQUENCE</scope>
    <source>
        <strain evidence="1">9284</strain>
    </source>
</reference>
<sequence>MSPSERAPSPFAADPAPDAWPRDLILRSSDDVEFYVHKAVLVLSSETGAFRDIAVPALPASTTAATDAPPDLPVIQVKESSLVLYRLLLLCYPKRKGFITGDVLEHIHLIYRAAHSHGMEGICELLRSNLFARISDEPYRVYSLACSLGLPETARAAATETLKGPNLLLSGEYEIFEFTLVTGSYLIALNRFRTQCADAACIAVDNHGVIVNLEGEDHCWWSTKGHSRGCGAMVTGAGTDKVWRPAIWFQEHIARVRDAVRKTPCREAAATALMDYTPCFPLIGGCSLCNADAPRQLVRLANKLVPDVGAQIRFIVDHYRF</sequence>
<evidence type="ECO:0000313" key="1">
    <source>
        <dbReference type="EMBL" id="KAJ7646831.1"/>
    </source>
</evidence>
<gene>
    <name evidence="1" type="ORF">FB45DRAFT_1051444</name>
</gene>
<evidence type="ECO:0000313" key="2">
    <source>
        <dbReference type="Proteomes" id="UP001221142"/>
    </source>
</evidence>
<dbReference type="Proteomes" id="UP001221142">
    <property type="component" value="Unassembled WGS sequence"/>
</dbReference>
<comment type="caution">
    <text evidence="1">The sequence shown here is derived from an EMBL/GenBank/DDBJ whole genome shotgun (WGS) entry which is preliminary data.</text>
</comment>
<keyword evidence="2" id="KW-1185">Reference proteome</keyword>
<proteinExistence type="predicted"/>
<name>A0AAD7CEF5_9AGAR</name>
<accession>A0AAD7CEF5</accession>